<dbReference type="PROSITE" id="PS00518">
    <property type="entry name" value="ZF_RING_1"/>
    <property type="match status" value="1"/>
</dbReference>
<dbReference type="GO" id="GO:0008270">
    <property type="term" value="F:zinc ion binding"/>
    <property type="evidence" value="ECO:0007669"/>
    <property type="project" value="UniProtKB-KW"/>
</dbReference>
<evidence type="ECO:0000256" key="3">
    <source>
        <dbReference type="ARBA" id="ARBA00022833"/>
    </source>
</evidence>
<evidence type="ECO:0000256" key="2">
    <source>
        <dbReference type="ARBA" id="ARBA00022771"/>
    </source>
</evidence>
<dbReference type="EMBL" id="FNDJ01000003">
    <property type="protein sequence ID" value="SDH74834.1"/>
    <property type="molecule type" value="Genomic_DNA"/>
</dbReference>
<dbReference type="RefSeq" id="WP_090930083.1">
    <property type="nucleotide sequence ID" value="NZ_FNDJ01000003.1"/>
</dbReference>
<keyword evidence="4" id="KW-0812">Transmembrane</keyword>
<keyword evidence="4" id="KW-1133">Transmembrane helix</keyword>
<evidence type="ECO:0000256" key="4">
    <source>
        <dbReference type="SAM" id="Phobius"/>
    </source>
</evidence>
<evidence type="ECO:0000256" key="1">
    <source>
        <dbReference type="ARBA" id="ARBA00022723"/>
    </source>
</evidence>
<accession>A0A1G8EYA2</accession>
<keyword evidence="6" id="KW-1185">Reference proteome</keyword>
<keyword evidence="4" id="KW-0472">Membrane</keyword>
<dbReference type="InterPro" id="IPR017907">
    <property type="entry name" value="Znf_RING_CS"/>
</dbReference>
<reference evidence="5 6" key="1">
    <citation type="submission" date="2016-10" db="EMBL/GenBank/DDBJ databases">
        <authorList>
            <person name="de Groot N.N."/>
        </authorList>
    </citation>
    <scope>NUCLEOTIDE SEQUENCE [LARGE SCALE GENOMIC DNA]</scope>
    <source>
        <strain evidence="5 6">CGMCC 4.6533</strain>
    </source>
</reference>
<dbReference type="OrthoDB" id="4351019at2"/>
<keyword evidence="2" id="KW-0863">Zinc-finger</keyword>
<feature type="transmembrane region" description="Helical" evidence="4">
    <location>
        <begin position="34"/>
        <end position="57"/>
    </location>
</feature>
<dbReference type="AlphaFoldDB" id="A0A1G8EYA2"/>
<evidence type="ECO:0000313" key="6">
    <source>
        <dbReference type="Proteomes" id="UP000199202"/>
    </source>
</evidence>
<evidence type="ECO:0000313" key="5">
    <source>
        <dbReference type="EMBL" id="SDH74834.1"/>
    </source>
</evidence>
<keyword evidence="1" id="KW-0479">Metal-binding</keyword>
<name>A0A1G8EYA2_9ACTN</name>
<proteinExistence type="predicted"/>
<dbReference type="STRING" id="633440.SAMN05421869_103141"/>
<dbReference type="Proteomes" id="UP000199202">
    <property type="component" value="Unassembled WGS sequence"/>
</dbReference>
<organism evidence="5 6">
    <name type="scientific">Nonomuraea jiangxiensis</name>
    <dbReference type="NCBI Taxonomy" id="633440"/>
    <lineage>
        <taxon>Bacteria</taxon>
        <taxon>Bacillati</taxon>
        <taxon>Actinomycetota</taxon>
        <taxon>Actinomycetes</taxon>
        <taxon>Streptosporangiales</taxon>
        <taxon>Streptosporangiaceae</taxon>
        <taxon>Nonomuraea</taxon>
    </lineage>
</organism>
<keyword evidence="3" id="KW-0862">Zinc</keyword>
<sequence length="63" mass="6876">MSCEHLVCAHCAHPVIEGRCAICRANRERMHNHGFAGLSPALIALLLIVLLFVTLLVERLSGV</sequence>
<gene>
    <name evidence="5" type="ORF">SAMN05421869_103141</name>
</gene>
<protein>
    <submittedName>
        <fullName evidence="5">Uncharacterized protein</fullName>
    </submittedName>
</protein>